<reference evidence="2 3" key="1">
    <citation type="submission" date="2020-12" db="EMBL/GenBank/DDBJ databases">
        <title>Draft genome sequence of furan degrading bacterial strain FUR100.</title>
        <authorList>
            <person name="Woiski C."/>
        </authorList>
    </citation>
    <scope>NUCLEOTIDE SEQUENCE [LARGE SCALE GENOMIC DNA]</scope>
    <source>
        <strain evidence="2 3">FUR100</strain>
    </source>
</reference>
<evidence type="ECO:0000313" key="3">
    <source>
        <dbReference type="Proteomes" id="UP000627573"/>
    </source>
</evidence>
<feature type="domain" description="Bacterial transcriptional activator" evidence="1">
    <location>
        <begin position="93"/>
        <end position="231"/>
    </location>
</feature>
<dbReference type="Proteomes" id="UP000627573">
    <property type="component" value="Unassembled WGS sequence"/>
</dbReference>
<dbReference type="InterPro" id="IPR058852">
    <property type="entry name" value="HTH_77"/>
</dbReference>
<dbReference type="Gene3D" id="3.40.50.300">
    <property type="entry name" value="P-loop containing nucleotide triphosphate hydrolases"/>
    <property type="match status" value="1"/>
</dbReference>
<proteinExistence type="predicted"/>
<comment type="caution">
    <text evidence="2">The sequence shown here is derived from an EMBL/GenBank/DDBJ whole genome shotgun (WGS) entry which is preliminary data.</text>
</comment>
<dbReference type="Pfam" id="PF25872">
    <property type="entry name" value="HTH_77"/>
    <property type="match status" value="1"/>
</dbReference>
<dbReference type="GO" id="GO:0003677">
    <property type="term" value="F:DNA binding"/>
    <property type="evidence" value="ECO:0007669"/>
    <property type="project" value="InterPro"/>
</dbReference>
<name>A0A8I0ZSZ0_RHOER</name>
<dbReference type="PANTHER" id="PTHR47691">
    <property type="entry name" value="REGULATOR-RELATED"/>
    <property type="match status" value="1"/>
</dbReference>
<organism evidence="2 3">
    <name type="scientific">Rhodococcus erythropolis</name>
    <name type="common">Arthrobacter picolinophilus</name>
    <dbReference type="NCBI Taxonomy" id="1833"/>
    <lineage>
        <taxon>Bacteria</taxon>
        <taxon>Bacillati</taxon>
        <taxon>Actinomycetota</taxon>
        <taxon>Actinomycetes</taxon>
        <taxon>Mycobacteriales</taxon>
        <taxon>Nocardiaceae</taxon>
        <taxon>Rhodococcus</taxon>
        <taxon>Rhodococcus erythropolis group</taxon>
    </lineage>
</organism>
<dbReference type="Gene3D" id="1.25.40.10">
    <property type="entry name" value="Tetratricopeptide repeat domain"/>
    <property type="match status" value="2"/>
</dbReference>
<sequence>MSLNVQLFGPVVVRVDGAIVPLGGRIPRAIVARLALSSGHRLPAGELIEALWVSPPPSAIASLRAHISRLRNLLGEQLAGGRGGYALLGVDSVDVHAFTSAAEAGIRDRSLGVLETAERLWTGKLFDDLTGIPFVAEWTEKLKAQHRIGTELLGRLRLEAGDYLGAIATLQPLVNENCAHDQPVILLARAQSRAGRTGDALATIDTYRRRTAEEFGLDLPPELAELRSDVVRHSSSVAAAPLGRSEIERHGLPLPLTGFVGRRHELEAIEVARSRARLVTLTGSGGVGKTRLAVESTRRIRDVVDDAQWMLEMAPLTGERELVSALAQLLRVPVPSMEAISDRLSDGRNLLVLDNAEHVRAAVTALCQELLARCSGLAIMVTSREPLCIAGERVISIDPMLGDSLGDAVELFICRGDDARPGFRDPSDIARIRNLCTLLDGLPLAIELAAARLSVQSMSEILHSIHERPGESWSFASTTTRHHSMRSTVEWSVDLLGSPERDLLAQIGRFQGPVTAEAVAGICRVPDGCSVQDLVASLVQKSLLAVETSSQGTRAFKLLESTKSFARSLPIAEEESWYNRHREWFAATVHSLAPQMFSHAAPVAHDIVEVMRPDLLRALDGAITSEQGYDALRLAGGQGWHWVRRGVLTEGRQWLDRALLSAKDDHGRAVDGERARVLHAGCVLSYMSGDIANARRYAVDCSRYATIADDRNLTAASLGFMSYWEALFGDLQEAKILMDSAFEYASDAEPWARSEIFVTCGQVQRSLGHPARALETLSEAERLARHSGHGWALIPAVGIASKILIDLGRGSDAITRLAPLAARAFADNDPTSTMATLHQSIGAAALMEKHYEGAVLHSVVGRLGKAYNFDPLVTEPEDSARYLARIRQCLTADQWRQAQSAGRNMSLSAAVSMLDSLAT</sequence>
<dbReference type="PANTHER" id="PTHR47691:SF3">
    <property type="entry name" value="HTH-TYPE TRANSCRIPTIONAL REGULATOR RV0890C-RELATED"/>
    <property type="match status" value="1"/>
</dbReference>
<protein>
    <recommendedName>
        <fullName evidence="1">Bacterial transcriptional activator domain-containing protein</fullName>
    </recommendedName>
</protein>
<dbReference type="InterPro" id="IPR049945">
    <property type="entry name" value="AAA_22"/>
</dbReference>
<dbReference type="Pfam" id="PF03704">
    <property type="entry name" value="BTAD"/>
    <property type="match status" value="1"/>
</dbReference>
<accession>A0A8I0ZSZ0</accession>
<dbReference type="AlphaFoldDB" id="A0A8I0ZSZ0"/>
<dbReference type="EMBL" id="JAECSB010000018">
    <property type="protein sequence ID" value="MBH5141759.1"/>
    <property type="molecule type" value="Genomic_DNA"/>
</dbReference>
<dbReference type="Pfam" id="PF13401">
    <property type="entry name" value="AAA_22"/>
    <property type="match status" value="1"/>
</dbReference>
<evidence type="ECO:0000259" key="1">
    <source>
        <dbReference type="SMART" id="SM01043"/>
    </source>
</evidence>
<dbReference type="GO" id="GO:0006355">
    <property type="term" value="P:regulation of DNA-templated transcription"/>
    <property type="evidence" value="ECO:0007669"/>
    <property type="project" value="InterPro"/>
</dbReference>
<dbReference type="SUPFAM" id="SSF48452">
    <property type="entry name" value="TPR-like"/>
    <property type="match status" value="1"/>
</dbReference>
<dbReference type="SUPFAM" id="SSF52540">
    <property type="entry name" value="P-loop containing nucleoside triphosphate hydrolases"/>
    <property type="match status" value="1"/>
</dbReference>
<dbReference type="InterPro" id="IPR016032">
    <property type="entry name" value="Sig_transdc_resp-reg_C-effctor"/>
</dbReference>
<dbReference type="SUPFAM" id="SSF46894">
    <property type="entry name" value="C-terminal effector domain of the bipartite response regulators"/>
    <property type="match status" value="1"/>
</dbReference>
<evidence type="ECO:0000313" key="2">
    <source>
        <dbReference type="EMBL" id="MBH5141759.1"/>
    </source>
</evidence>
<gene>
    <name evidence="2" type="ORF">I3517_03905</name>
</gene>
<dbReference type="GO" id="GO:0016887">
    <property type="term" value="F:ATP hydrolysis activity"/>
    <property type="evidence" value="ECO:0007669"/>
    <property type="project" value="InterPro"/>
</dbReference>
<dbReference type="RefSeq" id="WP_197940509.1">
    <property type="nucleotide sequence ID" value="NZ_JAECSB010000018.1"/>
</dbReference>
<dbReference type="InterPro" id="IPR036388">
    <property type="entry name" value="WH-like_DNA-bd_sf"/>
</dbReference>
<dbReference type="InterPro" id="IPR005158">
    <property type="entry name" value="BTAD"/>
</dbReference>
<dbReference type="Gene3D" id="1.10.10.10">
    <property type="entry name" value="Winged helix-like DNA-binding domain superfamily/Winged helix DNA-binding domain"/>
    <property type="match status" value="1"/>
</dbReference>
<dbReference type="InterPro" id="IPR011990">
    <property type="entry name" value="TPR-like_helical_dom_sf"/>
</dbReference>
<dbReference type="InterPro" id="IPR027417">
    <property type="entry name" value="P-loop_NTPase"/>
</dbReference>
<dbReference type="SMART" id="SM01043">
    <property type="entry name" value="BTAD"/>
    <property type="match status" value="1"/>
</dbReference>
<dbReference type="PRINTS" id="PR00364">
    <property type="entry name" value="DISEASERSIST"/>
</dbReference>
<keyword evidence="3" id="KW-1185">Reference proteome</keyword>